<evidence type="ECO:0000313" key="2">
    <source>
        <dbReference type="Proteomes" id="UP000193922"/>
    </source>
</evidence>
<feature type="non-terminal residue" evidence="1">
    <location>
        <position position="1"/>
    </location>
</feature>
<sequence length="66" mass="7348">ILTLHFSISEILDDTLLGHFKEPPSDNLVLSGVSTIGLVSDTNWPSDYDMVQCDDPTYAQEFCDEV</sequence>
<gene>
    <name evidence="1" type="ORF">DL89DRAFT_268592</name>
</gene>
<dbReference type="GeneID" id="63804616"/>
<protein>
    <submittedName>
        <fullName evidence="1">Uncharacterized protein</fullName>
    </submittedName>
</protein>
<keyword evidence="2" id="KW-1185">Reference proteome</keyword>
<name>A0A1Y1W641_9FUNG</name>
<comment type="caution">
    <text evidence="1">The sequence shown here is derived from an EMBL/GenBank/DDBJ whole genome shotgun (WGS) entry which is preliminary data.</text>
</comment>
<dbReference type="EMBL" id="MCFD01000009">
    <property type="protein sequence ID" value="ORX68818.1"/>
    <property type="molecule type" value="Genomic_DNA"/>
</dbReference>
<dbReference type="RefSeq" id="XP_040742600.1">
    <property type="nucleotide sequence ID" value="XM_040887968.1"/>
</dbReference>
<organism evidence="1 2">
    <name type="scientific">Linderina pennispora</name>
    <dbReference type="NCBI Taxonomy" id="61395"/>
    <lineage>
        <taxon>Eukaryota</taxon>
        <taxon>Fungi</taxon>
        <taxon>Fungi incertae sedis</taxon>
        <taxon>Zoopagomycota</taxon>
        <taxon>Kickxellomycotina</taxon>
        <taxon>Kickxellomycetes</taxon>
        <taxon>Kickxellales</taxon>
        <taxon>Kickxellaceae</taxon>
        <taxon>Linderina</taxon>
    </lineage>
</organism>
<feature type="non-terminal residue" evidence="1">
    <location>
        <position position="66"/>
    </location>
</feature>
<evidence type="ECO:0000313" key="1">
    <source>
        <dbReference type="EMBL" id="ORX68818.1"/>
    </source>
</evidence>
<dbReference type="Proteomes" id="UP000193922">
    <property type="component" value="Unassembled WGS sequence"/>
</dbReference>
<proteinExistence type="predicted"/>
<reference evidence="1 2" key="1">
    <citation type="submission" date="2016-07" db="EMBL/GenBank/DDBJ databases">
        <title>Pervasive Adenine N6-methylation of Active Genes in Fungi.</title>
        <authorList>
            <consortium name="DOE Joint Genome Institute"/>
            <person name="Mondo S.J."/>
            <person name="Dannebaum R.O."/>
            <person name="Kuo R.C."/>
            <person name="Labutti K."/>
            <person name="Haridas S."/>
            <person name="Kuo A."/>
            <person name="Salamov A."/>
            <person name="Ahrendt S.R."/>
            <person name="Lipzen A."/>
            <person name="Sullivan W."/>
            <person name="Andreopoulos W.B."/>
            <person name="Clum A."/>
            <person name="Lindquist E."/>
            <person name="Daum C."/>
            <person name="Ramamoorthy G.K."/>
            <person name="Gryganskyi A."/>
            <person name="Culley D."/>
            <person name="Magnuson J.K."/>
            <person name="James T.Y."/>
            <person name="O'Malley M.A."/>
            <person name="Stajich J.E."/>
            <person name="Spatafora J.W."/>
            <person name="Visel A."/>
            <person name="Grigoriev I.V."/>
        </authorList>
    </citation>
    <scope>NUCLEOTIDE SEQUENCE [LARGE SCALE GENOMIC DNA]</scope>
    <source>
        <strain evidence="1 2">ATCC 12442</strain>
    </source>
</reference>
<dbReference type="AlphaFoldDB" id="A0A1Y1W641"/>
<accession>A0A1Y1W641</accession>